<protein>
    <recommendedName>
        <fullName evidence="3">PASTA domain-containing protein</fullName>
    </recommendedName>
</protein>
<dbReference type="AlphaFoldDB" id="D1PWM6"/>
<evidence type="ECO:0000259" key="3">
    <source>
        <dbReference type="PROSITE" id="PS51178"/>
    </source>
</evidence>
<dbReference type="Proteomes" id="UP000003160">
    <property type="component" value="Unassembled WGS sequence"/>
</dbReference>
<reference evidence="4 5" key="1">
    <citation type="submission" date="2009-10" db="EMBL/GenBank/DDBJ databases">
        <authorList>
            <person name="Qin X."/>
            <person name="Bachman B."/>
            <person name="Battles P."/>
            <person name="Bell A."/>
            <person name="Bess C."/>
            <person name="Bickham C."/>
            <person name="Chaboub L."/>
            <person name="Chen D."/>
            <person name="Coyle M."/>
            <person name="Deiros D.R."/>
            <person name="Dinh H."/>
            <person name="Forbes L."/>
            <person name="Fowler G."/>
            <person name="Francisco L."/>
            <person name="Fu Q."/>
            <person name="Gubbala S."/>
            <person name="Hale W."/>
            <person name="Han Y."/>
            <person name="Hemphill L."/>
            <person name="Highlander S.K."/>
            <person name="Hirani K."/>
            <person name="Hogues M."/>
            <person name="Jackson L."/>
            <person name="Jakkamsetti A."/>
            <person name="Javaid M."/>
            <person name="Jiang H."/>
            <person name="Korchina V."/>
            <person name="Kovar C."/>
            <person name="Lara F."/>
            <person name="Lee S."/>
            <person name="Mata R."/>
            <person name="Mathew T."/>
            <person name="Moen C."/>
            <person name="Morales K."/>
            <person name="Munidasa M."/>
            <person name="Nazareth L."/>
            <person name="Ngo R."/>
            <person name="Nguyen L."/>
            <person name="Okwuonu G."/>
            <person name="Ongeri F."/>
            <person name="Patil S."/>
            <person name="Petrosino J."/>
            <person name="Pham C."/>
            <person name="Pham P."/>
            <person name="Pu L.-L."/>
            <person name="Puazo M."/>
            <person name="Raj R."/>
            <person name="Reid J."/>
            <person name="Rouhana J."/>
            <person name="Saada N."/>
            <person name="Shang Y."/>
            <person name="Simmons D."/>
            <person name="Thornton R."/>
            <person name="Warren J."/>
            <person name="Weissenberger G."/>
            <person name="Zhang J."/>
            <person name="Zhang L."/>
            <person name="Zhou C."/>
            <person name="Zhu D."/>
            <person name="Muzny D."/>
            <person name="Worley K."/>
            <person name="Gibbs R."/>
        </authorList>
    </citation>
    <scope>NUCLEOTIDE SEQUENCE [LARGE SCALE GENOMIC DNA]</scope>
    <source>
        <strain evidence="4 5">DSM 17361</strain>
    </source>
</reference>
<dbReference type="eggNOG" id="COG2815">
    <property type="taxonomic scope" value="Bacteria"/>
</dbReference>
<dbReference type="HOGENOM" id="CLU_061566_3_0_10"/>
<dbReference type="CDD" id="cd06577">
    <property type="entry name" value="PASTA_pknB"/>
    <property type="match status" value="1"/>
</dbReference>
<evidence type="ECO:0000313" key="5">
    <source>
        <dbReference type="Proteomes" id="UP000003160"/>
    </source>
</evidence>
<dbReference type="SUPFAM" id="SSF54184">
    <property type="entry name" value="Penicillin-binding protein 2x (pbp-2x), c-terminal domain"/>
    <property type="match status" value="1"/>
</dbReference>
<name>D1PWM6_9BACT</name>
<dbReference type="Gene3D" id="3.30.10.20">
    <property type="match status" value="1"/>
</dbReference>
<keyword evidence="5" id="KW-1185">Reference proteome</keyword>
<proteinExistence type="predicted"/>
<keyword evidence="2" id="KW-0812">Transmembrane</keyword>
<dbReference type="Pfam" id="PF03793">
    <property type="entry name" value="PASTA"/>
    <property type="match status" value="1"/>
</dbReference>
<keyword evidence="2" id="KW-0472">Membrane</keyword>
<dbReference type="EMBL" id="ACKS01000058">
    <property type="protein sequence ID" value="EFA44207.1"/>
    <property type="molecule type" value="Genomic_DNA"/>
</dbReference>
<accession>D1PWM6</accession>
<comment type="caution">
    <text evidence="4">The sequence shown here is derived from an EMBL/GenBank/DDBJ whole genome shotgun (WGS) entry which is preliminary data.</text>
</comment>
<feature type="region of interest" description="Disordered" evidence="1">
    <location>
        <begin position="209"/>
        <end position="265"/>
    </location>
</feature>
<evidence type="ECO:0000256" key="2">
    <source>
        <dbReference type="SAM" id="Phobius"/>
    </source>
</evidence>
<dbReference type="InterPro" id="IPR005543">
    <property type="entry name" value="PASTA_dom"/>
</dbReference>
<keyword evidence="2" id="KW-1133">Transmembrane helix</keyword>
<dbReference type="PROSITE" id="PS51178">
    <property type="entry name" value="PASTA"/>
    <property type="match status" value="1"/>
</dbReference>
<feature type="domain" description="PASTA" evidence="3">
    <location>
        <begin position="44"/>
        <end position="110"/>
    </location>
</feature>
<dbReference type="RefSeq" id="WP_007173465.1">
    <property type="nucleotide sequence ID" value="NZ_GG704780.1"/>
</dbReference>
<gene>
    <name evidence="4" type="ORF">HMPREF0645_1361</name>
</gene>
<sequence>MTISEFFGKFRNWSLWGNLMAMALTVLLLVVGAKYGLDLYTHHGESIAIPKLLHKNIAGAERIADHLRLRIEVADTGYVRELPPGCVLEQSPAAGERVKSGHVIYVTINATESPTIKLPDIVDNSSMREAMAKLTAMGFKLNAPQFVTGEKDWVYGVLMNGKHVVYGDRIPVDAKLTIQVGNGIRDASDSVNYVDPVYPFEDDFVESNEADGFEEVTESPTEREKTPYETTSPNAREAKPHAETAQPKATRPSPNPVPKSETTQP</sequence>
<evidence type="ECO:0000256" key="1">
    <source>
        <dbReference type="SAM" id="MobiDB-lite"/>
    </source>
</evidence>
<dbReference type="OrthoDB" id="9803895at2"/>
<evidence type="ECO:0000313" key="4">
    <source>
        <dbReference type="EMBL" id="EFA44207.1"/>
    </source>
</evidence>
<feature type="transmembrane region" description="Helical" evidence="2">
    <location>
        <begin position="15"/>
        <end position="37"/>
    </location>
</feature>
<organism evidence="4 5">
    <name type="scientific">Hallella bergensis DSM 17361</name>
    <dbReference type="NCBI Taxonomy" id="585502"/>
    <lineage>
        <taxon>Bacteria</taxon>
        <taxon>Pseudomonadati</taxon>
        <taxon>Bacteroidota</taxon>
        <taxon>Bacteroidia</taxon>
        <taxon>Bacteroidales</taxon>
        <taxon>Prevotellaceae</taxon>
        <taxon>Hallella</taxon>
    </lineage>
</organism>